<dbReference type="InterPro" id="IPR052020">
    <property type="entry name" value="Cyclic_di-GMP/3'3'-cGAMP_PDE"/>
</dbReference>
<dbReference type="Gene3D" id="3.40.50.2300">
    <property type="match status" value="1"/>
</dbReference>
<organism evidence="1">
    <name type="scientific">Vibrio coralliilyticus</name>
    <dbReference type="NCBI Taxonomy" id="190893"/>
    <lineage>
        <taxon>Bacteria</taxon>
        <taxon>Pseudomonadati</taxon>
        <taxon>Pseudomonadota</taxon>
        <taxon>Gammaproteobacteria</taxon>
        <taxon>Vibrionales</taxon>
        <taxon>Vibrionaceae</taxon>
        <taxon>Vibrio</taxon>
    </lineage>
</organism>
<dbReference type="GO" id="GO:0008081">
    <property type="term" value="F:phosphoric diester hydrolase activity"/>
    <property type="evidence" value="ECO:0007669"/>
    <property type="project" value="UniProtKB-ARBA"/>
</dbReference>
<dbReference type="Pfam" id="PF00072">
    <property type="entry name" value="Response_reg"/>
    <property type="match status" value="1"/>
</dbReference>
<dbReference type="PROSITE" id="PS50110">
    <property type="entry name" value="RESPONSE_REGULATORY"/>
    <property type="match status" value="1"/>
</dbReference>
<dbReference type="InterPro" id="IPR037522">
    <property type="entry name" value="HD_GYP_dom"/>
</dbReference>
<proteinExistence type="predicted"/>
<dbReference type="PANTHER" id="PTHR45228:SF8">
    <property type="entry name" value="TWO-COMPONENT RESPONSE REGULATOR-RELATED"/>
    <property type="match status" value="1"/>
</dbReference>
<accession>A0A837G7N3</accession>
<dbReference type="CDD" id="cd00077">
    <property type="entry name" value="HDc"/>
    <property type="match status" value="1"/>
</dbReference>
<comment type="caution">
    <text evidence="1">The sequence shown here is derived from an EMBL/GenBank/DDBJ whole genome shotgun (WGS) entry which is preliminary data.</text>
</comment>
<dbReference type="PANTHER" id="PTHR45228">
    <property type="entry name" value="CYCLIC DI-GMP PHOSPHODIESTERASE TM_0186-RELATED"/>
    <property type="match status" value="1"/>
</dbReference>
<dbReference type="EMBL" id="JXXR01000016">
    <property type="protein sequence ID" value="KJY71510.1"/>
    <property type="molecule type" value="Genomic_DNA"/>
</dbReference>
<dbReference type="PROSITE" id="PS51832">
    <property type="entry name" value="HD_GYP"/>
    <property type="match status" value="1"/>
</dbReference>
<dbReference type="GO" id="GO:0000160">
    <property type="term" value="P:phosphorelay signal transduction system"/>
    <property type="evidence" value="ECO:0007669"/>
    <property type="project" value="InterPro"/>
</dbReference>
<dbReference type="RefSeq" id="WP_045986562.1">
    <property type="nucleotide sequence ID" value="NZ_CP063052.1"/>
</dbReference>
<reference evidence="1" key="1">
    <citation type="journal article" date="2015" name="BMC Genomics">
        <title>Genome mining reveals unlocked bioactive potential of marine Gram-negative bacteria.</title>
        <authorList>
            <person name="Machado H."/>
            <person name="Sonnenschein E.C."/>
            <person name="Melchiorsen J."/>
            <person name="Gram L."/>
        </authorList>
    </citation>
    <scope>NUCLEOTIDE SEQUENCE</scope>
    <source>
        <strain evidence="1">S2052</strain>
    </source>
</reference>
<name>A0A837G7N3_9VIBR</name>
<dbReference type="Gene3D" id="1.10.3210.10">
    <property type="entry name" value="Hypothetical protein af1432"/>
    <property type="match status" value="1"/>
</dbReference>
<dbReference type="Pfam" id="PF13487">
    <property type="entry name" value="HD_5"/>
    <property type="match status" value="1"/>
</dbReference>
<protein>
    <submittedName>
        <fullName evidence="1">Response regulator</fullName>
    </submittedName>
</protein>
<dbReference type="InterPro" id="IPR003607">
    <property type="entry name" value="HD/PDEase_dom"/>
</dbReference>
<dbReference type="InterPro" id="IPR011006">
    <property type="entry name" value="CheY-like_superfamily"/>
</dbReference>
<dbReference type="InterPro" id="IPR001789">
    <property type="entry name" value="Sig_transdc_resp-reg_receiver"/>
</dbReference>
<dbReference type="SUPFAM" id="SSF109604">
    <property type="entry name" value="HD-domain/PDEase-like"/>
    <property type="match status" value="1"/>
</dbReference>
<dbReference type="SMART" id="SM00448">
    <property type="entry name" value="REC"/>
    <property type="match status" value="1"/>
</dbReference>
<dbReference type="SUPFAM" id="SSF52172">
    <property type="entry name" value="CheY-like"/>
    <property type="match status" value="1"/>
</dbReference>
<gene>
    <name evidence="1" type="ORF">TW71_16020</name>
</gene>
<sequence>MDGDTAVKLIIVDSEVQITRALSRLLRKDFSVVTFNDPISALTYLNDYEVSIVIADSNMPSMSSSKFFYEARYVQPGAIRVALSSNAEQNDLTAFINEGDVSYVLPKPWENDEVKKTLLRLKSQFEMTGGIEKYAKHQEAINAKLLRDNESLQGQIEEKNKHIKQLDLKYKSASHRHKELMNNTLSLLVNVISESVHVEKQDLLRIAEHVKELAGHITSSEVSNDQVYQAALLHLIGMVSCQSKQQLSSAYTAHHIGPCGSGHKAADLLLHNASFQPLLAGIQYQDENMDGTGFPEGLKGEQIPVLSRIIRVVKDYDYLTVNHVDRTKLRLPAVAESLMKEKSKSHYDPLILNAYFHMLEDKRRNNTSALEYCVSIGDLKPGIEIKRDVSLPNGKVLIKRGSRLNQEMLDRLFELEEFESQNFVYVI</sequence>
<evidence type="ECO:0000313" key="1">
    <source>
        <dbReference type="EMBL" id="KJY71510.1"/>
    </source>
</evidence>
<dbReference type="AlphaFoldDB" id="A0A837G7N3"/>